<dbReference type="Proteomes" id="UP000192333">
    <property type="component" value="Chromosome I"/>
</dbReference>
<dbReference type="AlphaFoldDB" id="A0A1W2HA44"/>
<dbReference type="EMBL" id="LT838813">
    <property type="protein sequence ID" value="SMD45661.1"/>
    <property type="molecule type" value="Genomic_DNA"/>
</dbReference>
<protein>
    <submittedName>
        <fullName evidence="1">Uncharacterized protein</fullName>
    </submittedName>
</protein>
<sequence>MPESSNSFSKKELLKSTMDFNYLKDKGLEYAQKLSGGIWTDYNAHDPGVTILEQLCFALTDLAYRTSYDVEELLTIGKNQPLDARNNAFYSPKMIYSRHAVTSNDFRKILIDGLEEIQNAWIKPIRNYDREESLNGLNEIIIMPSLAFQKSLKRNPKKEKIFLDKLHSFLAKNRNLGEDFEKVVLLKPVPFKLEININILENGDPDQILAEILFSLEVFLYNPVAFSSIGEMIQENLSLEEIFSGPRLKSGFIKNSELRERKTEIHKDQIQRILTKVKGVEKLRNIVINSDPDLKYLLLNNGEYLNLDFDDKVNGVFETIRLLINGNRIHVDQNMVNNFLLELWSKRYRTYQMEFFQEEYFEKKLKGNFRDPGKYTSIQHQFPLIYGLGKEGVSKHEPLERKATVKQLRAYLLFFEQHLANYHAQLANLDQLFSVNNIDEKVSYFSQKLSSVVDLEQILISSPENSSSLNSFSFETYDDFLDRKNRLFDHLLSRFGESLDELPFLISLKLNLISNLRDLKKELLLRKSALLIALEDLNYYQNKGSYFAETRQLADLSGLEQILLSKTGIPQHKGSLILEGIIKNTSGIESGTEYLKSKVEQEQFVKSFRNITENEKNSNESGINSEIDVLPLFGPIGLKCLMSNGVDYRKYMISKPKDNKESIEVIFQKENNKWVSLFEGMDESEGIKKVNNLIAYFRKANLNSEGLYLLDHILMRSFLDKSLLGFFILDQYNRKTFQSKWVAYEEERIKLMDDFYLYSQEKNNYQIENGLLSVHGGQGELLATYIPQQENKTITEKELEEIFQSNRELAKLISGKAEEMGRLALKEVEMIRLKGTLQGEKHYCQRRVILNRKLEDRTEFAEDFFDQKISIVLPDWPARFQDKSFRSYLHDLIAERVPAHIEANVYWLGLDDMMAFEKAYQVWINLKIDQDETNLKKFKKASLELAHLIKNWKKGRE</sequence>
<organism evidence="1 2">
    <name type="scientific">Aquiflexum balticum DSM 16537</name>
    <dbReference type="NCBI Taxonomy" id="758820"/>
    <lineage>
        <taxon>Bacteria</taxon>
        <taxon>Pseudomonadati</taxon>
        <taxon>Bacteroidota</taxon>
        <taxon>Cytophagia</taxon>
        <taxon>Cytophagales</taxon>
        <taxon>Cyclobacteriaceae</taxon>
        <taxon>Aquiflexum</taxon>
    </lineage>
</organism>
<proteinExistence type="predicted"/>
<name>A0A1W2HA44_9BACT</name>
<gene>
    <name evidence="1" type="ORF">SAMN00777080_4321</name>
</gene>
<dbReference type="STRING" id="758820.SAMN00777080_4321"/>
<evidence type="ECO:0000313" key="2">
    <source>
        <dbReference type="Proteomes" id="UP000192333"/>
    </source>
</evidence>
<keyword evidence="2" id="KW-1185">Reference proteome</keyword>
<dbReference type="RefSeq" id="WP_084122596.1">
    <property type="nucleotide sequence ID" value="NZ_LT838813.1"/>
</dbReference>
<reference evidence="2" key="1">
    <citation type="submission" date="2017-04" db="EMBL/GenBank/DDBJ databases">
        <authorList>
            <person name="Varghese N."/>
            <person name="Submissions S."/>
        </authorList>
    </citation>
    <scope>NUCLEOTIDE SEQUENCE [LARGE SCALE GENOMIC DNA]</scope>
    <source>
        <strain evidence="2">DSM 16537</strain>
    </source>
</reference>
<accession>A0A1W2HA44</accession>
<evidence type="ECO:0000313" key="1">
    <source>
        <dbReference type="EMBL" id="SMD45661.1"/>
    </source>
</evidence>